<dbReference type="Proteomes" id="UP001597036">
    <property type="component" value="Unassembled WGS sequence"/>
</dbReference>
<gene>
    <name evidence="1" type="ORF">ACFQY8_03305</name>
</gene>
<proteinExistence type="predicted"/>
<dbReference type="RefSeq" id="WP_377938489.1">
    <property type="nucleotide sequence ID" value="NZ_JBHTHQ010000016.1"/>
</dbReference>
<dbReference type="EMBL" id="JBHTHQ010000016">
    <property type="protein sequence ID" value="MFD0704775.1"/>
    <property type="molecule type" value="Genomic_DNA"/>
</dbReference>
<comment type="caution">
    <text evidence="1">The sequence shown here is derived from an EMBL/GenBank/DDBJ whole genome shotgun (WGS) entry which is preliminary data.</text>
</comment>
<evidence type="ECO:0000313" key="1">
    <source>
        <dbReference type="EMBL" id="MFD0704775.1"/>
    </source>
</evidence>
<dbReference type="SUPFAM" id="SSF53822">
    <property type="entry name" value="Periplasmic binding protein-like I"/>
    <property type="match status" value="1"/>
</dbReference>
<name>A0ABW2Y3C5_9BIFI</name>
<evidence type="ECO:0000313" key="2">
    <source>
        <dbReference type="Proteomes" id="UP001597036"/>
    </source>
</evidence>
<sequence>MPIIFPYEQSDDLDTRGVWYGLPDASTWMQYFNKSVKKLGCSPVISITSDGVSAIPVSVNIPLNPADMTQTISQVKESIGKSHAACVVFNSTSDKIVETINALIAADIKTRIVLNTDSLKSELKPALVNYVADGYDVYSPVVPIKEHLNTQNYLGFLESQTVMNRDSTIMSLRSDTAFVKRSSLADLSSYEAFMALVKASAHAHSTDSKKVQDQLYKLKVSADDSIDSVRRDFGAQVYQKIGLAKLSPVNQQVEWLPVE</sequence>
<protein>
    <submittedName>
        <fullName evidence="1">Uncharacterized protein</fullName>
    </submittedName>
</protein>
<reference evidence="2" key="1">
    <citation type="journal article" date="2019" name="Int. J. Syst. Evol. Microbiol.">
        <title>The Global Catalogue of Microorganisms (GCM) 10K type strain sequencing project: providing services to taxonomists for standard genome sequencing and annotation.</title>
        <authorList>
            <consortium name="The Broad Institute Genomics Platform"/>
            <consortium name="The Broad Institute Genome Sequencing Center for Infectious Disease"/>
            <person name="Wu L."/>
            <person name="Ma J."/>
        </authorList>
    </citation>
    <scope>NUCLEOTIDE SEQUENCE [LARGE SCALE GENOMIC DNA]</scope>
    <source>
        <strain evidence="2">CCM 8604</strain>
    </source>
</reference>
<keyword evidence="2" id="KW-1185">Reference proteome</keyword>
<organism evidence="1 2">
    <name type="scientific">Alloscardovia venturai</name>
    <dbReference type="NCBI Taxonomy" id="1769421"/>
    <lineage>
        <taxon>Bacteria</taxon>
        <taxon>Bacillati</taxon>
        <taxon>Actinomycetota</taxon>
        <taxon>Actinomycetes</taxon>
        <taxon>Bifidobacteriales</taxon>
        <taxon>Bifidobacteriaceae</taxon>
        <taxon>Alloscardovia</taxon>
    </lineage>
</organism>
<dbReference type="InterPro" id="IPR028082">
    <property type="entry name" value="Peripla_BP_I"/>
</dbReference>
<accession>A0ABW2Y3C5</accession>